<dbReference type="PANTHER" id="PTHR38107:SF3">
    <property type="entry name" value="LYSOZYME RRRD-RELATED"/>
    <property type="match status" value="1"/>
</dbReference>
<accession>A0ABQ0LSV1</accession>
<keyword evidence="3" id="KW-0081">Bacteriolytic enzyme</keyword>
<name>A0ABQ0LSV1_MYCCL</name>
<feature type="compositionally biased region" description="Low complexity" evidence="7">
    <location>
        <begin position="282"/>
        <end position="298"/>
    </location>
</feature>
<evidence type="ECO:0000256" key="6">
    <source>
        <dbReference type="ARBA" id="ARBA00023295"/>
    </source>
</evidence>
<keyword evidence="9" id="KW-1185">Reference proteome</keyword>
<keyword evidence="6" id="KW-0326">Glycosidase</keyword>
<dbReference type="InterPro" id="IPR002196">
    <property type="entry name" value="Glyco_hydro_24"/>
</dbReference>
<evidence type="ECO:0000256" key="2">
    <source>
        <dbReference type="ARBA" id="ARBA00022529"/>
    </source>
</evidence>
<dbReference type="PANTHER" id="PTHR38107">
    <property type="match status" value="1"/>
</dbReference>
<dbReference type="Proteomes" id="UP000815677">
    <property type="component" value="Unassembled WGS sequence"/>
</dbReference>
<evidence type="ECO:0000256" key="5">
    <source>
        <dbReference type="ARBA" id="ARBA00023200"/>
    </source>
</evidence>
<evidence type="ECO:0000256" key="7">
    <source>
        <dbReference type="SAM" id="MobiDB-lite"/>
    </source>
</evidence>
<feature type="region of interest" description="Disordered" evidence="7">
    <location>
        <begin position="282"/>
        <end position="394"/>
    </location>
</feature>
<dbReference type="InterPro" id="IPR034690">
    <property type="entry name" value="Endolysin_T4_type"/>
</dbReference>
<dbReference type="Pfam" id="PF00959">
    <property type="entry name" value="Phage_lysozyme"/>
    <property type="match status" value="1"/>
</dbReference>
<evidence type="ECO:0000256" key="4">
    <source>
        <dbReference type="ARBA" id="ARBA00022801"/>
    </source>
</evidence>
<proteinExistence type="inferred from homology"/>
<dbReference type="EMBL" id="DF848432">
    <property type="protein sequence ID" value="GAT53632.1"/>
    <property type="molecule type" value="Genomic_DNA"/>
</dbReference>
<dbReference type="HAMAP" id="MF_04110">
    <property type="entry name" value="ENDOLYSIN_T4"/>
    <property type="match status" value="1"/>
</dbReference>
<keyword evidence="2" id="KW-0929">Antimicrobial</keyword>
<dbReference type="InterPro" id="IPR023346">
    <property type="entry name" value="Lysozyme-like_dom_sf"/>
</dbReference>
<dbReference type="CDD" id="cd00737">
    <property type="entry name" value="lyz_endolysin_autolysin"/>
    <property type="match status" value="1"/>
</dbReference>
<evidence type="ECO:0000256" key="1">
    <source>
        <dbReference type="ARBA" id="ARBA00000632"/>
    </source>
</evidence>
<feature type="compositionally biased region" description="Low complexity" evidence="7">
    <location>
        <begin position="318"/>
        <end position="394"/>
    </location>
</feature>
<dbReference type="SUPFAM" id="SSF53955">
    <property type="entry name" value="Lysozyme-like"/>
    <property type="match status" value="1"/>
</dbReference>
<dbReference type="InterPro" id="IPR023347">
    <property type="entry name" value="Lysozyme_dom_sf"/>
</dbReference>
<evidence type="ECO:0000313" key="9">
    <source>
        <dbReference type="Proteomes" id="UP000815677"/>
    </source>
</evidence>
<dbReference type="GO" id="GO:0016787">
    <property type="term" value="F:hydrolase activity"/>
    <property type="evidence" value="ECO:0007669"/>
    <property type="project" value="UniProtKB-KW"/>
</dbReference>
<organism evidence="8 9">
    <name type="scientific">Mycena chlorophos</name>
    <name type="common">Agaric fungus</name>
    <name type="synonym">Agaricus chlorophos</name>
    <dbReference type="NCBI Taxonomy" id="658473"/>
    <lineage>
        <taxon>Eukaryota</taxon>
        <taxon>Fungi</taxon>
        <taxon>Dikarya</taxon>
        <taxon>Basidiomycota</taxon>
        <taxon>Agaricomycotina</taxon>
        <taxon>Agaricomycetes</taxon>
        <taxon>Agaricomycetidae</taxon>
        <taxon>Agaricales</taxon>
        <taxon>Marasmiineae</taxon>
        <taxon>Mycenaceae</taxon>
        <taxon>Mycena</taxon>
    </lineage>
</organism>
<keyword evidence="4 8" id="KW-0378">Hydrolase</keyword>
<sequence length="594" mass="59657">MDGAAPNLRGQASKWWRRSPLSICHCPAPASAKGGATVQKATGAFRSPSRLPFPLPLLFSLPAFFHHTSPGLASPIPMRAFIPLSFLLANLVGVLSAPVAVNYEPTAHLRRELQARSRSKPLRQRRSERRTGVYARFEAVARHQRRTAKAITRGDALESRQDDSTDGSFGSFDAGSVASAGADSFGAASFGAASTGADSFDVGSLGDSFNVASTGDSFSAGSIDDSFDAGSTGGESFDAGSASAGNAASTGSFNFGSLGDSFSLGSLDAGSAAAASDAGSVADLSDTGSVADDTSSLDGLDDTSDAGSVDIADDTSAADDNSAESSLASVDSSANSTSPSIASTTNSTSSFDDSSFANSTSLDDNSIANSTDSSSNSTSIDSPSNSTSTNATTPISSFSATQTATSSLASNVATGTSAASAAAASNTSALTCGGAVPNAATISLIEKFEGFVASPAPDPIGLPTVGFGHKCTSKSCAIPGFSFPLTQDTAVQLLNQDLATFVSCVNSAVSPSVVLTDNQVGALSSFAFNLGCGTLKSSTLLSQLNAGQDPNTVAAAQIPRFNKAGGKVLSGLVSRRAAEVALFQTPSTVQAHPC</sequence>
<keyword evidence="5" id="KW-1035">Host cytoplasm</keyword>
<dbReference type="InterPro" id="IPR051018">
    <property type="entry name" value="Bacteriophage_GH24"/>
</dbReference>
<comment type="catalytic activity">
    <reaction evidence="1">
        <text>Hydrolysis of (1-&gt;4)-beta-linkages between N-acetylmuramic acid and N-acetyl-D-glucosamine residues in a peptidoglycan and between N-acetyl-D-glucosamine residues in chitodextrins.</text>
        <dbReference type="EC" id="3.2.1.17"/>
    </reaction>
</comment>
<gene>
    <name evidence="8" type="ORF">MCHLO_10569</name>
</gene>
<evidence type="ECO:0000313" key="8">
    <source>
        <dbReference type="EMBL" id="GAT53632.1"/>
    </source>
</evidence>
<dbReference type="Gene3D" id="1.10.530.40">
    <property type="match status" value="1"/>
</dbReference>
<protein>
    <submittedName>
        <fullName evidence="8">Glycoside hydrolase family 24 protein</fullName>
    </submittedName>
</protein>
<evidence type="ECO:0000256" key="3">
    <source>
        <dbReference type="ARBA" id="ARBA00022638"/>
    </source>
</evidence>
<reference evidence="8" key="1">
    <citation type="submission" date="2014-09" db="EMBL/GenBank/DDBJ databases">
        <title>Genome sequence of the luminous mushroom Mycena chlorophos for searching fungal bioluminescence genes.</title>
        <authorList>
            <person name="Tanaka Y."/>
            <person name="Kasuga D."/>
            <person name="Oba Y."/>
            <person name="Hase S."/>
            <person name="Sato K."/>
            <person name="Oba Y."/>
            <person name="Sakakibara Y."/>
        </authorList>
    </citation>
    <scope>NUCLEOTIDE SEQUENCE</scope>
</reference>
<dbReference type="InterPro" id="IPR033907">
    <property type="entry name" value="Endolysin_autolysin"/>
</dbReference>
<feature type="region of interest" description="Disordered" evidence="7">
    <location>
        <begin position="148"/>
        <end position="168"/>
    </location>
</feature>